<gene>
    <name evidence="4" type="ORF">BO72DRAFT_345817</name>
</gene>
<dbReference type="InterPro" id="IPR002110">
    <property type="entry name" value="Ankyrin_rpt"/>
</dbReference>
<dbReference type="PANTHER" id="PTHR24198">
    <property type="entry name" value="ANKYRIN REPEAT AND PROTEIN KINASE DOMAIN-CONTAINING PROTEIN"/>
    <property type="match status" value="1"/>
</dbReference>
<dbReference type="PROSITE" id="PS50297">
    <property type="entry name" value="ANK_REP_REGION"/>
    <property type="match status" value="3"/>
</dbReference>
<keyword evidence="1" id="KW-0677">Repeat</keyword>
<feature type="repeat" description="ANK" evidence="3">
    <location>
        <begin position="55"/>
        <end position="88"/>
    </location>
</feature>
<dbReference type="AlphaFoldDB" id="A0A8G1RXE1"/>
<dbReference type="PROSITE" id="PS50088">
    <property type="entry name" value="ANK_REPEAT"/>
    <property type="match status" value="3"/>
</dbReference>
<dbReference type="SUPFAM" id="SSF48403">
    <property type="entry name" value="Ankyrin repeat"/>
    <property type="match status" value="1"/>
</dbReference>
<sequence>GHIDIIEFLIKEKAPLEAVTHDLWTPLHGASSSGQTEAVELLLQHGANLYHQSLDEKTALHRACQGGHVETARALLQRAGADIHARSHIDEWQPIHFSALAGNAECVELCLKYGAQVNARTQSGQTPLHHA</sequence>
<dbReference type="RefSeq" id="XP_040803311.1">
    <property type="nucleotide sequence ID" value="XM_040940662.1"/>
</dbReference>
<dbReference type="InterPro" id="IPR036770">
    <property type="entry name" value="Ankyrin_rpt-contain_sf"/>
</dbReference>
<dbReference type="Proteomes" id="UP000249789">
    <property type="component" value="Unassembled WGS sequence"/>
</dbReference>
<feature type="non-terminal residue" evidence="4">
    <location>
        <position position="1"/>
    </location>
</feature>
<evidence type="ECO:0000256" key="2">
    <source>
        <dbReference type="ARBA" id="ARBA00023043"/>
    </source>
</evidence>
<evidence type="ECO:0000313" key="5">
    <source>
        <dbReference type="Proteomes" id="UP000249789"/>
    </source>
</evidence>
<dbReference type="SMART" id="SM00248">
    <property type="entry name" value="ANK"/>
    <property type="match status" value="3"/>
</dbReference>
<dbReference type="GO" id="GO:0005737">
    <property type="term" value="C:cytoplasm"/>
    <property type="evidence" value="ECO:0007669"/>
    <property type="project" value="TreeGrafter"/>
</dbReference>
<dbReference type="OrthoDB" id="4772757at2759"/>
<keyword evidence="5" id="KW-1185">Reference proteome</keyword>
<organism evidence="4 5">
    <name type="scientific">Aspergillus fijiensis CBS 313.89</name>
    <dbReference type="NCBI Taxonomy" id="1448319"/>
    <lineage>
        <taxon>Eukaryota</taxon>
        <taxon>Fungi</taxon>
        <taxon>Dikarya</taxon>
        <taxon>Ascomycota</taxon>
        <taxon>Pezizomycotina</taxon>
        <taxon>Eurotiomycetes</taxon>
        <taxon>Eurotiomycetidae</taxon>
        <taxon>Eurotiales</taxon>
        <taxon>Aspergillaceae</taxon>
        <taxon>Aspergillus</taxon>
    </lineage>
</organism>
<evidence type="ECO:0000256" key="3">
    <source>
        <dbReference type="PROSITE-ProRule" id="PRU00023"/>
    </source>
</evidence>
<dbReference type="PRINTS" id="PR01415">
    <property type="entry name" value="ANKYRIN"/>
</dbReference>
<feature type="repeat" description="ANK" evidence="3">
    <location>
        <begin position="90"/>
        <end position="122"/>
    </location>
</feature>
<keyword evidence="2 3" id="KW-0040">ANK repeat</keyword>
<dbReference type="EMBL" id="KZ824633">
    <property type="protein sequence ID" value="RAK79301.1"/>
    <property type="molecule type" value="Genomic_DNA"/>
</dbReference>
<feature type="non-terminal residue" evidence="4">
    <location>
        <position position="131"/>
    </location>
</feature>
<feature type="repeat" description="ANK" evidence="3">
    <location>
        <begin position="22"/>
        <end position="54"/>
    </location>
</feature>
<protein>
    <submittedName>
        <fullName evidence="4">Ankyrin</fullName>
    </submittedName>
</protein>
<reference evidence="4 5" key="1">
    <citation type="submission" date="2018-02" db="EMBL/GenBank/DDBJ databases">
        <title>The genomes of Aspergillus section Nigri reveals drivers in fungal speciation.</title>
        <authorList>
            <consortium name="DOE Joint Genome Institute"/>
            <person name="Vesth T.C."/>
            <person name="Nybo J."/>
            <person name="Theobald S."/>
            <person name="Brandl J."/>
            <person name="Frisvad J.C."/>
            <person name="Nielsen K.F."/>
            <person name="Lyhne E.K."/>
            <person name="Kogle M.E."/>
            <person name="Kuo A."/>
            <person name="Riley R."/>
            <person name="Clum A."/>
            <person name="Nolan M."/>
            <person name="Lipzen A."/>
            <person name="Salamov A."/>
            <person name="Henrissat B."/>
            <person name="Wiebenga A."/>
            <person name="De vries R.P."/>
            <person name="Grigoriev I.V."/>
            <person name="Mortensen U.H."/>
            <person name="Andersen M.R."/>
            <person name="Baker S.E."/>
        </authorList>
    </citation>
    <scope>NUCLEOTIDE SEQUENCE [LARGE SCALE GENOMIC DNA]</scope>
    <source>
        <strain evidence="4 5">CBS 313.89</strain>
    </source>
</reference>
<evidence type="ECO:0000313" key="4">
    <source>
        <dbReference type="EMBL" id="RAK79301.1"/>
    </source>
</evidence>
<dbReference type="Pfam" id="PF13857">
    <property type="entry name" value="Ank_5"/>
    <property type="match status" value="1"/>
</dbReference>
<dbReference type="Pfam" id="PF12796">
    <property type="entry name" value="Ank_2"/>
    <property type="match status" value="1"/>
</dbReference>
<proteinExistence type="predicted"/>
<dbReference type="Gene3D" id="1.25.40.20">
    <property type="entry name" value="Ankyrin repeat-containing domain"/>
    <property type="match status" value="2"/>
</dbReference>
<evidence type="ECO:0000256" key="1">
    <source>
        <dbReference type="ARBA" id="ARBA00022737"/>
    </source>
</evidence>
<dbReference type="PANTHER" id="PTHR24198:SF165">
    <property type="entry name" value="ANKYRIN REPEAT-CONTAINING PROTEIN-RELATED"/>
    <property type="match status" value="1"/>
</dbReference>
<dbReference type="VEuPathDB" id="FungiDB:BO72DRAFT_345817"/>
<dbReference type="GeneID" id="63857995"/>
<name>A0A8G1RXE1_9EURO</name>
<accession>A0A8G1RXE1</accession>